<accession>A0A1H8TRZ4</accession>
<evidence type="ECO:0000313" key="1">
    <source>
        <dbReference type="EMBL" id="SEO93208.1"/>
    </source>
</evidence>
<dbReference type="EMBL" id="FODD01000057">
    <property type="protein sequence ID" value="SEO93208.1"/>
    <property type="molecule type" value="Genomic_DNA"/>
</dbReference>
<dbReference type="Gene3D" id="1.10.357.10">
    <property type="entry name" value="Tetracycline Repressor, domain 2"/>
    <property type="match status" value="1"/>
</dbReference>
<protein>
    <submittedName>
        <fullName evidence="1">Uncharacterized protein</fullName>
    </submittedName>
</protein>
<dbReference type="InterPro" id="IPR036271">
    <property type="entry name" value="Tet_transcr_reg_TetR-rel_C_sf"/>
</dbReference>
<name>A0A1H8TRZ4_9ACTN</name>
<gene>
    <name evidence="1" type="ORF">SAMN05216267_10574</name>
</gene>
<evidence type="ECO:0000313" key="2">
    <source>
        <dbReference type="Proteomes" id="UP000181951"/>
    </source>
</evidence>
<sequence length="59" mass="6288">MRERGDLRPDADPVAPTHLLAAAFQEGMLLEQAADDTTPLGDAMNGVLDYIASFATHSC</sequence>
<keyword evidence="2" id="KW-1185">Reference proteome</keyword>
<dbReference type="AlphaFoldDB" id="A0A1H8TRZ4"/>
<dbReference type="SUPFAM" id="SSF48498">
    <property type="entry name" value="Tetracyclin repressor-like, C-terminal domain"/>
    <property type="match status" value="1"/>
</dbReference>
<proteinExistence type="predicted"/>
<organism evidence="1 2">
    <name type="scientific">Actinacidiphila rubida</name>
    <dbReference type="NCBI Taxonomy" id="310780"/>
    <lineage>
        <taxon>Bacteria</taxon>
        <taxon>Bacillati</taxon>
        <taxon>Actinomycetota</taxon>
        <taxon>Actinomycetes</taxon>
        <taxon>Kitasatosporales</taxon>
        <taxon>Streptomycetaceae</taxon>
        <taxon>Actinacidiphila</taxon>
    </lineage>
</organism>
<dbReference type="RefSeq" id="WP_218108430.1">
    <property type="nucleotide sequence ID" value="NZ_MDCQ01000437.1"/>
</dbReference>
<dbReference type="Proteomes" id="UP000181951">
    <property type="component" value="Unassembled WGS sequence"/>
</dbReference>
<reference evidence="1 2" key="1">
    <citation type="submission" date="2016-10" db="EMBL/GenBank/DDBJ databases">
        <authorList>
            <person name="de Groot N.N."/>
        </authorList>
    </citation>
    <scope>NUCLEOTIDE SEQUENCE [LARGE SCALE GENOMIC DNA]</scope>
    <source>
        <strain evidence="1 2">CGMCC 4.2026</strain>
    </source>
</reference>